<accession>A0A067PV86</accession>
<feature type="non-terminal residue" evidence="1">
    <location>
        <position position="1"/>
    </location>
</feature>
<reference evidence="2" key="1">
    <citation type="journal article" date="2014" name="Proc. Natl. Acad. Sci. U.S.A.">
        <title>Extensive sampling of basidiomycete genomes demonstrates inadequacy of the white-rot/brown-rot paradigm for wood decay fungi.</title>
        <authorList>
            <person name="Riley R."/>
            <person name="Salamov A.A."/>
            <person name="Brown D.W."/>
            <person name="Nagy L.G."/>
            <person name="Floudas D."/>
            <person name="Held B.W."/>
            <person name="Levasseur A."/>
            <person name="Lombard V."/>
            <person name="Morin E."/>
            <person name="Otillar R."/>
            <person name="Lindquist E.A."/>
            <person name="Sun H."/>
            <person name="LaButti K.M."/>
            <person name="Schmutz J."/>
            <person name="Jabbour D."/>
            <person name="Luo H."/>
            <person name="Baker S.E."/>
            <person name="Pisabarro A.G."/>
            <person name="Walton J.D."/>
            <person name="Blanchette R.A."/>
            <person name="Henrissat B."/>
            <person name="Martin F."/>
            <person name="Cullen D."/>
            <person name="Hibbett D.S."/>
            <person name="Grigoriev I.V."/>
        </authorList>
    </citation>
    <scope>NUCLEOTIDE SEQUENCE [LARGE SCALE GENOMIC DNA]</scope>
    <source>
        <strain evidence="2">MUCL 33604</strain>
    </source>
</reference>
<evidence type="ECO:0000313" key="2">
    <source>
        <dbReference type="Proteomes" id="UP000027265"/>
    </source>
</evidence>
<evidence type="ECO:0000313" key="1">
    <source>
        <dbReference type="EMBL" id="KDQ54246.1"/>
    </source>
</evidence>
<keyword evidence="2" id="KW-1185">Reference proteome</keyword>
<feature type="non-terminal residue" evidence="1">
    <location>
        <position position="133"/>
    </location>
</feature>
<dbReference type="InParanoid" id="A0A067PV86"/>
<sequence>SVANQWYKALPATDLVSWTTLEAAFLCRWPEVKAVVKGEEEYIEDLMVLKLKKEDLGKKVEVAGVEVWSHIVWADKVLKLAVGGNISGDKTCIAAVWRDLPDLIKDKVSSTQADWTVFTQAVKDVEIKYIKDG</sequence>
<dbReference type="AlphaFoldDB" id="A0A067PV86"/>
<gene>
    <name evidence="1" type="ORF">JAAARDRAFT_109904</name>
</gene>
<organism evidence="1 2">
    <name type="scientific">Jaapia argillacea MUCL 33604</name>
    <dbReference type="NCBI Taxonomy" id="933084"/>
    <lineage>
        <taxon>Eukaryota</taxon>
        <taxon>Fungi</taxon>
        <taxon>Dikarya</taxon>
        <taxon>Basidiomycota</taxon>
        <taxon>Agaricomycotina</taxon>
        <taxon>Agaricomycetes</taxon>
        <taxon>Agaricomycetidae</taxon>
        <taxon>Jaapiales</taxon>
        <taxon>Jaapiaceae</taxon>
        <taxon>Jaapia</taxon>
    </lineage>
</organism>
<protein>
    <submittedName>
        <fullName evidence="1">Uncharacterized protein</fullName>
    </submittedName>
</protein>
<dbReference type="EMBL" id="KL197729">
    <property type="protein sequence ID" value="KDQ54246.1"/>
    <property type="molecule type" value="Genomic_DNA"/>
</dbReference>
<dbReference type="Proteomes" id="UP000027265">
    <property type="component" value="Unassembled WGS sequence"/>
</dbReference>
<dbReference type="HOGENOM" id="CLU_037286_1_1_1"/>
<dbReference type="OrthoDB" id="2678560at2759"/>
<name>A0A067PV86_9AGAM</name>
<proteinExistence type="predicted"/>